<feature type="domain" description="Enhancer of polycomb-like N-terminal" evidence="2">
    <location>
        <begin position="49"/>
        <end position="182"/>
    </location>
</feature>
<feature type="compositionally biased region" description="Polar residues" evidence="1">
    <location>
        <begin position="629"/>
        <end position="639"/>
    </location>
</feature>
<evidence type="ECO:0000259" key="2">
    <source>
        <dbReference type="Pfam" id="PF10513"/>
    </source>
</evidence>
<feature type="region of interest" description="Disordered" evidence="1">
    <location>
        <begin position="613"/>
        <end position="807"/>
    </location>
</feature>
<sequence length="807" mass="88897">MAPRVLLPQKKNRARCGIKYSLKIYKGDLPPDSECLDDLEDENAAQMAVADVDINEGNEHHLQAALATKAVFIPTPGSISAVDNYEELYPPGKWKDPASYLKTTQTVEEACINGLVEQDYNYYIDEMDKQWLDKNNQAARGEGTSAQGARAVRKGKDKSPEIGVPVSISEDEFEFVMGVLEKLTDRKVLEDDSPDFSLYEHFFLEPLPPDVFASYVAPSWVPPPALLVRIARTIFPHWKQRRANANGRQLRPTLNASTSFSAFDEGDFENEVYVCFRHRDNKPVRKTRSGQAANSGDKLAQLDQNLSQAMDVATALFVREKTKQEAAVHSQNVWNVRQPMADMLRKFPNLITKADEERLLDKPRKSKSHRASYVLFPKVKVLPPSHPATPSAALGGQAVLPSVRCAALQHEIVKGMQRESQLIKENNLVDSIEDPYQTPLVPRAEKLWVDPPPSHPPPDTDADGSMSGRSGHSIRLRYGRGGRRMLDRRSTGHPYLSQLRNHRQHAEDDLDEETVSRLQGQWRFDADSTPSEENRELVDEWDTRYLTQRLAWATKEEATLIPDLSLTVQLKDGRDFRILPDQMLANVSLIQQVYEHPSLSQYLEAEGITVYPLRPRPSSSARPSPQKPTPVSSPSQNPASHPRMQAPMRPPPSPAVPKKTESPPVRAPTAYPAPPKSQENISPQPGTPTASAAPSRPRLNGTLPQNSNSIIPTANGDAVKGGAAVSASVNVNGHSARQPQSSPAPPSHPLQTNGARTAGPAYVPLNASSMTLKLASSRTPARPSPLTNQPVVASPLASSSSSRTSES</sequence>
<keyword evidence="4" id="KW-1185">Reference proteome</keyword>
<evidence type="ECO:0000313" key="3">
    <source>
        <dbReference type="EMBL" id="KAK7028289.1"/>
    </source>
</evidence>
<feature type="compositionally biased region" description="Polar residues" evidence="1">
    <location>
        <begin position="766"/>
        <end position="791"/>
    </location>
</feature>
<accession>A0AAW0BM23</accession>
<dbReference type="InterPro" id="IPR019542">
    <property type="entry name" value="Enhancer_polycomb-like_N"/>
</dbReference>
<dbReference type="EMBL" id="JAWWNJ010000028">
    <property type="protein sequence ID" value="KAK7028289.1"/>
    <property type="molecule type" value="Genomic_DNA"/>
</dbReference>
<organism evidence="3 4">
    <name type="scientific">Favolaschia claudopus</name>
    <dbReference type="NCBI Taxonomy" id="2862362"/>
    <lineage>
        <taxon>Eukaryota</taxon>
        <taxon>Fungi</taxon>
        <taxon>Dikarya</taxon>
        <taxon>Basidiomycota</taxon>
        <taxon>Agaricomycotina</taxon>
        <taxon>Agaricomycetes</taxon>
        <taxon>Agaricomycetidae</taxon>
        <taxon>Agaricales</taxon>
        <taxon>Marasmiineae</taxon>
        <taxon>Mycenaceae</taxon>
        <taxon>Favolaschia</taxon>
    </lineage>
</organism>
<feature type="compositionally biased region" description="Polar residues" evidence="1">
    <location>
        <begin position="677"/>
        <end position="692"/>
    </location>
</feature>
<gene>
    <name evidence="3" type="ORF">R3P38DRAFT_2525332</name>
</gene>
<dbReference type="Proteomes" id="UP001362999">
    <property type="component" value="Unassembled WGS sequence"/>
</dbReference>
<feature type="compositionally biased region" description="Low complexity" evidence="1">
    <location>
        <begin position="716"/>
        <end position="741"/>
    </location>
</feature>
<feature type="compositionally biased region" description="Pro residues" evidence="1">
    <location>
        <begin position="450"/>
        <end position="459"/>
    </location>
</feature>
<feature type="compositionally biased region" description="Low complexity" evidence="1">
    <location>
        <begin position="794"/>
        <end position="807"/>
    </location>
</feature>
<name>A0AAW0BM23_9AGAR</name>
<proteinExistence type="predicted"/>
<feature type="region of interest" description="Disordered" evidence="1">
    <location>
        <begin position="138"/>
        <end position="160"/>
    </location>
</feature>
<feature type="compositionally biased region" description="Polar residues" evidence="1">
    <location>
        <begin position="702"/>
        <end position="712"/>
    </location>
</feature>
<evidence type="ECO:0000313" key="4">
    <source>
        <dbReference type="Proteomes" id="UP001362999"/>
    </source>
</evidence>
<feature type="region of interest" description="Disordered" evidence="1">
    <location>
        <begin position="446"/>
        <end position="475"/>
    </location>
</feature>
<dbReference type="AlphaFoldDB" id="A0AAW0BM23"/>
<dbReference type="Pfam" id="PF10513">
    <property type="entry name" value="EPL1"/>
    <property type="match status" value="1"/>
</dbReference>
<reference evidence="3 4" key="1">
    <citation type="journal article" date="2024" name="J Genomics">
        <title>Draft genome sequencing and assembly of Favolaschia claudopus CIRM-BRFM 2984 isolated from oak limbs.</title>
        <authorList>
            <person name="Navarro D."/>
            <person name="Drula E."/>
            <person name="Chaduli D."/>
            <person name="Cazenave R."/>
            <person name="Ahrendt S."/>
            <person name="Wang J."/>
            <person name="Lipzen A."/>
            <person name="Daum C."/>
            <person name="Barry K."/>
            <person name="Grigoriev I.V."/>
            <person name="Favel A."/>
            <person name="Rosso M.N."/>
            <person name="Martin F."/>
        </authorList>
    </citation>
    <scope>NUCLEOTIDE SEQUENCE [LARGE SCALE GENOMIC DNA]</scope>
    <source>
        <strain evidence="3 4">CIRM-BRFM 2984</strain>
    </source>
</reference>
<evidence type="ECO:0000256" key="1">
    <source>
        <dbReference type="SAM" id="MobiDB-lite"/>
    </source>
</evidence>
<comment type="caution">
    <text evidence="3">The sequence shown here is derived from an EMBL/GenBank/DDBJ whole genome shotgun (WGS) entry which is preliminary data.</text>
</comment>
<protein>
    <submittedName>
        <fullName evidence="3">Enhancer of polycomb-like protein</fullName>
    </submittedName>
</protein>